<feature type="region of interest" description="Disordered" evidence="1">
    <location>
        <begin position="459"/>
        <end position="528"/>
    </location>
</feature>
<dbReference type="Proteomes" id="UP000007110">
    <property type="component" value="Unassembled WGS sequence"/>
</dbReference>
<dbReference type="GeneID" id="105445817"/>
<feature type="region of interest" description="Disordered" evidence="1">
    <location>
        <begin position="387"/>
        <end position="435"/>
    </location>
</feature>
<feature type="compositionally biased region" description="Polar residues" evidence="1">
    <location>
        <begin position="459"/>
        <end position="479"/>
    </location>
</feature>
<feature type="compositionally biased region" description="Basic and acidic residues" evidence="1">
    <location>
        <begin position="421"/>
        <end position="433"/>
    </location>
</feature>
<feature type="region of interest" description="Disordered" evidence="1">
    <location>
        <begin position="238"/>
        <end position="271"/>
    </location>
</feature>
<sequence>MVQPSRIDCIKTKVLGIGEQPLKTPVKDHKNSAAYKSSYEIELEQRSGPCMPTGKGIGCLITNEPNAPEKVGSISNEEMAGQLIDHSRQRLEKTLGQTDQTIEESRRCDKGDVKNATLFESGDQNKDGENQTSDDGHQTKDNPALRRRHRDSPTDAIDENGAKQTTEPSRSTIGRVIMIDGIKFVAVTCLQPPKGHCRTCNGFGSLLYFSARSCYTLEAAEKFCSVQCARTFINETRSRLTPSRQPSGDVGSNVSVPRSDVRKNQRGHKDAGDVIEARNAKGRNIIKSKRVSRNVETLKNIYVDSLVTSTIDRSRNHRKEAHKRDPKRGGTDGSLTPPLPGQLAKTDRKIISRSETSVVERTVKIDDRELMSTTSDTKMLNPVCQREEMKSAPKERFKGPKKILQETRLSERGESSTSPKIDGKKKEREDFVKGQRKKLSFTPISSSVWKRNDLSSMVRTIGSNGRQGEKSQSIPSSRGKSAIESCKLQQGHLHRGPTKMSDEKESRATSHDSNKPLRNLTKGSLSRSKTKLWKKYGRKFQSRSCEFHQLDTTKVSRECDTPEPTSQGLVRANTKGDAKRSVDTALSLNQFHERRRSLFKTVFPFQDTLVSRAAPGLKKSVEDCGDVSTPAIHTPTPGSPSTKSCVSKMGSTVKTRRGQSGCKTSQRGLCIDKQNVDRPNSKWANLFQFMIEAADLEELERKKESNDSDKYSVAKNAVKDRTETPSMARRESRLSRDTTSEEVRTLDNQNSKEKRKKKKKKKKKKKRKIKKEKSLRQNNALEFGMTLDFDKKRPETPTSGRRKGKDNNRKSKHESDSPGSPGSKEDPDAWPKWKGDGKKRMNVMSSIDLLIWTMKNRFQPNIGGSSSSRVNGNLSTKFDSS</sequence>
<organism evidence="2 3">
    <name type="scientific">Strongylocentrotus purpuratus</name>
    <name type="common">Purple sea urchin</name>
    <dbReference type="NCBI Taxonomy" id="7668"/>
    <lineage>
        <taxon>Eukaryota</taxon>
        <taxon>Metazoa</taxon>
        <taxon>Echinodermata</taxon>
        <taxon>Eleutherozoa</taxon>
        <taxon>Echinozoa</taxon>
        <taxon>Echinoidea</taxon>
        <taxon>Euechinoidea</taxon>
        <taxon>Echinacea</taxon>
        <taxon>Camarodonta</taxon>
        <taxon>Echinidea</taxon>
        <taxon>Strongylocentrotidae</taxon>
        <taxon>Strongylocentrotus</taxon>
    </lineage>
</organism>
<feature type="compositionally biased region" description="Basic and acidic residues" evidence="1">
    <location>
        <begin position="500"/>
        <end position="515"/>
    </location>
</feature>
<reference evidence="2" key="2">
    <citation type="submission" date="2021-01" db="UniProtKB">
        <authorList>
            <consortium name="EnsemblMetazoa"/>
        </authorList>
    </citation>
    <scope>IDENTIFICATION</scope>
</reference>
<feature type="compositionally biased region" description="Polar residues" evidence="1">
    <location>
        <begin position="238"/>
        <end position="256"/>
    </location>
</feature>
<protein>
    <submittedName>
        <fullName evidence="2">Uncharacterized protein</fullName>
    </submittedName>
</protein>
<reference evidence="3" key="1">
    <citation type="submission" date="2015-02" db="EMBL/GenBank/DDBJ databases">
        <title>Genome sequencing for Strongylocentrotus purpuratus.</title>
        <authorList>
            <person name="Murali S."/>
            <person name="Liu Y."/>
            <person name="Vee V."/>
            <person name="English A."/>
            <person name="Wang M."/>
            <person name="Skinner E."/>
            <person name="Han Y."/>
            <person name="Muzny D.M."/>
            <person name="Worley K.C."/>
            <person name="Gibbs R.A."/>
        </authorList>
    </citation>
    <scope>NUCLEOTIDE SEQUENCE</scope>
</reference>
<feature type="compositionally biased region" description="Basic and acidic residues" evidence="1">
    <location>
        <begin position="103"/>
        <end position="113"/>
    </location>
</feature>
<feature type="compositionally biased region" description="Basic and acidic residues" evidence="1">
    <location>
        <begin position="387"/>
        <end position="414"/>
    </location>
</feature>
<feature type="compositionally biased region" description="Basic residues" evidence="1">
    <location>
        <begin position="753"/>
        <end position="773"/>
    </location>
</feature>
<feature type="compositionally biased region" description="Basic and acidic residues" evidence="1">
    <location>
        <begin position="259"/>
        <end position="271"/>
    </location>
</feature>
<evidence type="ECO:0000256" key="1">
    <source>
        <dbReference type="SAM" id="MobiDB-lite"/>
    </source>
</evidence>
<keyword evidence="3" id="KW-1185">Reference proteome</keyword>
<accession>A0A7M7PBM9</accession>
<feature type="compositionally biased region" description="Basic and acidic residues" evidence="1">
    <location>
        <begin position="823"/>
        <end position="839"/>
    </location>
</feature>
<feature type="compositionally biased region" description="Basic and acidic residues" evidence="1">
    <location>
        <begin position="805"/>
        <end position="816"/>
    </location>
</feature>
<evidence type="ECO:0000313" key="3">
    <source>
        <dbReference type="Proteomes" id="UP000007110"/>
    </source>
</evidence>
<evidence type="ECO:0000313" key="2">
    <source>
        <dbReference type="EnsemblMetazoa" id="XP_030846749"/>
    </source>
</evidence>
<feature type="region of interest" description="Disordered" evidence="1">
    <location>
        <begin position="858"/>
        <end position="881"/>
    </location>
</feature>
<feature type="compositionally biased region" description="Basic and acidic residues" evidence="1">
    <location>
        <begin position="701"/>
        <end position="745"/>
    </location>
</feature>
<feature type="region of interest" description="Disordered" evidence="1">
    <location>
        <begin position="313"/>
        <end position="352"/>
    </location>
</feature>
<feature type="region of interest" description="Disordered" evidence="1">
    <location>
        <begin position="628"/>
        <end position="647"/>
    </location>
</feature>
<dbReference type="InParanoid" id="A0A7M7PBM9"/>
<dbReference type="KEGG" id="spu:105445817"/>
<dbReference type="AlphaFoldDB" id="A0A7M7PBM9"/>
<name>A0A7M7PBM9_STRPU</name>
<dbReference type="RefSeq" id="XP_030846749.1">
    <property type="nucleotide sequence ID" value="XM_030990889.1"/>
</dbReference>
<feature type="compositionally biased region" description="Basic residues" evidence="1">
    <location>
        <begin position="315"/>
        <end position="326"/>
    </location>
</feature>
<feature type="compositionally biased region" description="Basic and acidic residues" evidence="1">
    <location>
        <begin position="123"/>
        <end position="144"/>
    </location>
</feature>
<feature type="region of interest" description="Disordered" evidence="1">
    <location>
        <begin position="94"/>
        <end position="172"/>
    </location>
</feature>
<proteinExistence type="predicted"/>
<feature type="compositionally biased region" description="Polar residues" evidence="1">
    <location>
        <begin position="162"/>
        <end position="172"/>
    </location>
</feature>
<dbReference type="EnsemblMetazoa" id="XM_030990889">
    <property type="protein sequence ID" value="XP_030846749"/>
    <property type="gene ID" value="LOC105445817"/>
</dbReference>
<feature type="region of interest" description="Disordered" evidence="1">
    <location>
        <begin position="701"/>
        <end position="841"/>
    </location>
</feature>